<dbReference type="SUPFAM" id="SSF103642">
    <property type="entry name" value="Sec-C motif"/>
    <property type="match status" value="1"/>
</dbReference>
<feature type="region of interest" description="Disordered" evidence="2">
    <location>
        <begin position="1"/>
        <end position="27"/>
    </location>
</feature>
<dbReference type="PROSITE" id="PS50802">
    <property type="entry name" value="OTU"/>
    <property type="match status" value="1"/>
</dbReference>
<feature type="domain" description="OTU" evidence="3">
    <location>
        <begin position="59"/>
        <end position="172"/>
    </location>
</feature>
<dbReference type="CDD" id="cd22771">
    <property type="entry name" value="OTU_plant_OTU7-like"/>
    <property type="match status" value="1"/>
</dbReference>
<reference evidence="4" key="1">
    <citation type="submission" date="2023-10" db="EMBL/GenBank/DDBJ databases">
        <authorList>
            <person name="Domelevo Entfellner J.-B."/>
        </authorList>
    </citation>
    <scope>NUCLEOTIDE SEQUENCE</scope>
</reference>
<evidence type="ECO:0000256" key="2">
    <source>
        <dbReference type="SAM" id="MobiDB-lite"/>
    </source>
</evidence>
<comment type="similarity">
    <text evidence="1">Belongs to the peptidase C85 family.</text>
</comment>
<feature type="region of interest" description="Disordered" evidence="2">
    <location>
        <begin position="191"/>
        <end position="215"/>
    </location>
</feature>
<feature type="compositionally biased region" description="Basic residues" evidence="2">
    <location>
        <begin position="1"/>
        <end position="11"/>
    </location>
</feature>
<name>A0AA86SKC6_9FABA</name>
<feature type="compositionally biased region" description="Polar residues" evidence="2">
    <location>
        <begin position="297"/>
        <end position="314"/>
    </location>
</feature>
<dbReference type="InterPro" id="IPR004027">
    <property type="entry name" value="SEC_C_motif"/>
</dbReference>
<dbReference type="GO" id="GO:0004843">
    <property type="term" value="F:cysteine-type deubiquitinase activity"/>
    <property type="evidence" value="ECO:0007669"/>
    <property type="project" value="TreeGrafter"/>
</dbReference>
<evidence type="ECO:0000313" key="4">
    <source>
        <dbReference type="EMBL" id="CAJ1942853.1"/>
    </source>
</evidence>
<dbReference type="Gene3D" id="3.10.450.50">
    <property type="match status" value="1"/>
</dbReference>
<dbReference type="Gramene" id="rna-AYBTSS11_LOCUS11053">
    <property type="protein sequence ID" value="CAJ1942853.1"/>
    <property type="gene ID" value="gene-AYBTSS11_LOCUS11053"/>
</dbReference>
<evidence type="ECO:0000256" key="1">
    <source>
        <dbReference type="ARBA" id="ARBA00010407"/>
    </source>
</evidence>
<feature type="region of interest" description="Disordered" evidence="2">
    <location>
        <begin position="350"/>
        <end position="378"/>
    </location>
</feature>
<feature type="region of interest" description="Disordered" evidence="2">
    <location>
        <begin position="259"/>
        <end position="317"/>
    </location>
</feature>
<feature type="compositionally biased region" description="Basic and acidic residues" evidence="2">
    <location>
        <begin position="275"/>
        <end position="293"/>
    </location>
</feature>
<dbReference type="PANTHER" id="PTHR12419:SF7">
    <property type="entry name" value="OTU DOMAIN-CONTAINING PROTEIN 3"/>
    <property type="match status" value="1"/>
</dbReference>
<accession>A0AA86SKC6</accession>
<organism evidence="4 5">
    <name type="scientific">Sphenostylis stenocarpa</name>
    <dbReference type="NCBI Taxonomy" id="92480"/>
    <lineage>
        <taxon>Eukaryota</taxon>
        <taxon>Viridiplantae</taxon>
        <taxon>Streptophyta</taxon>
        <taxon>Embryophyta</taxon>
        <taxon>Tracheophyta</taxon>
        <taxon>Spermatophyta</taxon>
        <taxon>Magnoliopsida</taxon>
        <taxon>eudicotyledons</taxon>
        <taxon>Gunneridae</taxon>
        <taxon>Pentapetalae</taxon>
        <taxon>rosids</taxon>
        <taxon>fabids</taxon>
        <taxon>Fabales</taxon>
        <taxon>Fabaceae</taxon>
        <taxon>Papilionoideae</taxon>
        <taxon>50 kb inversion clade</taxon>
        <taxon>NPAAA clade</taxon>
        <taxon>indigoferoid/millettioid clade</taxon>
        <taxon>Phaseoleae</taxon>
        <taxon>Sphenostylis</taxon>
    </lineage>
</organism>
<proteinExistence type="inferred from homology"/>
<dbReference type="SUPFAM" id="SSF54001">
    <property type="entry name" value="Cysteine proteinases"/>
    <property type="match status" value="1"/>
</dbReference>
<sequence length="445" mass="49256">MVKPKQQKKPPQKAQQHPQVRDKDDDIYSTGVDVASDVKKLGKQGDTLQFRTQLDALGLRIVEVTADGNCFFRALADQLEGNEEEHRKYRSLVVKHILDNREMFEPFIEDEVPFHEYCQSMENDSTWAGHMELQAASLVTRSNICIHRETTAFKSGIQSYHDGEHYNSVRLKDDPCDGPARPIVIKADADLSAPSHQTKGLDNKSHGRAGRETFQPGSIKVVMAGTGCENTEKVKQILEQVNGDVDAAIEFLIAEQGTEECAANSDSPSSQANTHGHDENENHKQHKEDKVEDSTNDESNSCSKKTNDNITLQPNDKIPRNKVCPCGSKKKYKACCGSAVGKQSTKFVINQAADSRRGKNERKQGKKGNSAKEVPSEYDLGTPDMGALYGIIRLNSNALVKLLRKGKNVGEKERETSRSGCSSVSLIGCEEKRSKVRGALTYAEH</sequence>
<feature type="compositionally biased region" description="Polar residues" evidence="2">
    <location>
        <begin position="264"/>
        <end position="274"/>
    </location>
</feature>
<evidence type="ECO:0000259" key="3">
    <source>
        <dbReference type="PROSITE" id="PS50802"/>
    </source>
</evidence>
<protein>
    <recommendedName>
        <fullName evidence="3">OTU domain-containing protein</fullName>
    </recommendedName>
</protein>
<dbReference type="GO" id="GO:0016579">
    <property type="term" value="P:protein deubiquitination"/>
    <property type="evidence" value="ECO:0007669"/>
    <property type="project" value="TreeGrafter"/>
</dbReference>
<dbReference type="Pfam" id="PF02338">
    <property type="entry name" value="OTU"/>
    <property type="match status" value="1"/>
</dbReference>
<dbReference type="InterPro" id="IPR003323">
    <property type="entry name" value="OTU_dom"/>
</dbReference>
<gene>
    <name evidence="4" type="ORF">AYBTSS11_LOCUS11053</name>
</gene>
<dbReference type="AlphaFoldDB" id="A0AA86SKC6"/>
<evidence type="ECO:0000313" key="5">
    <source>
        <dbReference type="Proteomes" id="UP001189624"/>
    </source>
</evidence>
<dbReference type="Gene3D" id="3.90.70.80">
    <property type="match status" value="1"/>
</dbReference>
<feature type="compositionally biased region" description="Basic and acidic residues" evidence="2">
    <location>
        <begin position="354"/>
        <end position="363"/>
    </location>
</feature>
<dbReference type="InterPro" id="IPR050704">
    <property type="entry name" value="Peptidase_C85-like"/>
</dbReference>
<dbReference type="Pfam" id="PF02810">
    <property type="entry name" value="SEC-C"/>
    <property type="match status" value="1"/>
</dbReference>
<feature type="compositionally biased region" description="Basic and acidic residues" evidence="2">
    <location>
        <begin position="199"/>
        <end position="211"/>
    </location>
</feature>
<dbReference type="EMBL" id="OY731400">
    <property type="protein sequence ID" value="CAJ1942853.1"/>
    <property type="molecule type" value="Genomic_DNA"/>
</dbReference>
<dbReference type="Proteomes" id="UP001189624">
    <property type="component" value="Chromosome 3"/>
</dbReference>
<dbReference type="InterPro" id="IPR038765">
    <property type="entry name" value="Papain-like_cys_pep_sf"/>
</dbReference>
<keyword evidence="5" id="KW-1185">Reference proteome</keyword>
<dbReference type="PANTHER" id="PTHR12419">
    <property type="entry name" value="OTU DOMAIN CONTAINING PROTEIN"/>
    <property type="match status" value="1"/>
</dbReference>